<keyword evidence="3" id="KW-1185">Reference proteome</keyword>
<organism evidence="2 3">
    <name type="scientific">Altererythrobacter arenosus</name>
    <dbReference type="NCBI Taxonomy" id="3032592"/>
    <lineage>
        <taxon>Bacteria</taxon>
        <taxon>Pseudomonadati</taxon>
        <taxon>Pseudomonadota</taxon>
        <taxon>Alphaproteobacteria</taxon>
        <taxon>Sphingomonadales</taxon>
        <taxon>Erythrobacteraceae</taxon>
        <taxon>Altererythrobacter</taxon>
    </lineage>
</organism>
<protein>
    <submittedName>
        <fullName evidence="2">Uncharacterized protein</fullName>
    </submittedName>
</protein>
<dbReference type="Proteomes" id="UP001215827">
    <property type="component" value="Chromosome"/>
</dbReference>
<gene>
    <name evidence="2" type="ORF">P7228_01565</name>
</gene>
<evidence type="ECO:0000313" key="3">
    <source>
        <dbReference type="Proteomes" id="UP001215827"/>
    </source>
</evidence>
<reference evidence="2 3" key="1">
    <citation type="submission" date="2023-03" db="EMBL/GenBank/DDBJ databases">
        <title>Altererythrobacter sp. CAU 1644 isolated from sand.</title>
        <authorList>
            <person name="Kim W."/>
        </authorList>
    </citation>
    <scope>NUCLEOTIDE SEQUENCE [LARGE SCALE GENOMIC DNA]</scope>
    <source>
        <strain evidence="2 3">CAU 1644</strain>
    </source>
</reference>
<keyword evidence="1" id="KW-0175">Coiled coil</keyword>
<feature type="coiled-coil region" evidence="1">
    <location>
        <begin position="17"/>
        <end position="44"/>
    </location>
</feature>
<evidence type="ECO:0000313" key="2">
    <source>
        <dbReference type="EMBL" id="WFL77784.1"/>
    </source>
</evidence>
<sequence>MNELFSLHQRTLIDASAAEHARDRDELNAKADEIAQKITFLQAAKGANAVALLPAESI</sequence>
<dbReference type="RefSeq" id="WP_278016476.1">
    <property type="nucleotide sequence ID" value="NZ_CP121106.1"/>
</dbReference>
<evidence type="ECO:0000256" key="1">
    <source>
        <dbReference type="SAM" id="Coils"/>
    </source>
</evidence>
<accession>A0ABY8FRY7</accession>
<name>A0ABY8FRY7_9SPHN</name>
<dbReference type="EMBL" id="CP121106">
    <property type="protein sequence ID" value="WFL77784.1"/>
    <property type="molecule type" value="Genomic_DNA"/>
</dbReference>
<proteinExistence type="predicted"/>